<comment type="caution">
    <text evidence="3">The sequence shown here is derived from an EMBL/GenBank/DDBJ whole genome shotgun (WGS) entry which is preliminary data.</text>
</comment>
<reference evidence="2" key="2">
    <citation type="submission" date="2019-11" db="EMBL/GenBank/DDBJ databases">
        <title>Improved Assembly of Tolypothrix boutellei genome.</title>
        <authorList>
            <person name="Sarangi A.N."/>
            <person name="Mukherjee M."/>
            <person name="Ghosh S."/>
            <person name="Singh D."/>
            <person name="Das A."/>
            <person name="Kant S."/>
            <person name="Prusty A."/>
            <person name="Tripathy S."/>
        </authorList>
    </citation>
    <scope>NUCLEOTIDE SEQUENCE</scope>
    <source>
        <strain evidence="2">VB521301</strain>
    </source>
</reference>
<evidence type="ECO:0000313" key="4">
    <source>
        <dbReference type="Proteomes" id="UP000029738"/>
    </source>
</evidence>
<dbReference type="InterPro" id="IPR001173">
    <property type="entry name" value="Glyco_trans_2-like"/>
</dbReference>
<gene>
    <name evidence="3" type="ORF">DA73_0218775</name>
    <name evidence="2" type="ORF">DA73_0400014555</name>
</gene>
<name>A0A0C1R4A3_9CYAN</name>
<dbReference type="InterPro" id="IPR029044">
    <property type="entry name" value="Nucleotide-diphossugar_trans"/>
</dbReference>
<accession>A0A0C1R4A3</accession>
<sequence>MMHQQNPYIPNIPSVRETVARPLWSVMIPHYNCVEYLRETLASVLTQAPSSDVMEIVVVDNQSTEGDPEAVVAELGQGRVKFYQQQRNVGMLKNFQTCLELSRGQLIHILHSDDCVREGFYQKMTETFSKNPDIGAAFCRSVYIDMYGQSQGLSSLELPESGILPSNWIKRIAEICCISVPSLAVVRREVYEKLGGLDSRCGLSSDWEMWVRIFANYPVWFEAEPLAMWRIHASSNNVTNAKSMTFIQENFQTIEIIFQSHLHKLVNSKLHRKVKKNCAFLALEAAKLLMQKGDISGARAYLQTALQYSRSWKVLLAASRIILVNGLLAILQYSSLKVESRVN</sequence>
<evidence type="ECO:0000313" key="3">
    <source>
        <dbReference type="EMBL" id="KIE10573.1"/>
    </source>
</evidence>
<dbReference type="GO" id="GO:0016740">
    <property type="term" value="F:transferase activity"/>
    <property type="evidence" value="ECO:0007669"/>
    <property type="project" value="UniProtKB-KW"/>
</dbReference>
<organism evidence="3">
    <name type="scientific">Tolypothrix bouteillei VB521301</name>
    <dbReference type="NCBI Taxonomy" id="1479485"/>
    <lineage>
        <taxon>Bacteria</taxon>
        <taxon>Bacillati</taxon>
        <taxon>Cyanobacteriota</taxon>
        <taxon>Cyanophyceae</taxon>
        <taxon>Nostocales</taxon>
        <taxon>Tolypothrichaceae</taxon>
        <taxon>Tolypothrix</taxon>
    </lineage>
</organism>
<evidence type="ECO:0000259" key="1">
    <source>
        <dbReference type="Pfam" id="PF00535"/>
    </source>
</evidence>
<dbReference type="EMBL" id="JHEG02000048">
    <property type="protein sequence ID" value="KIE10573.1"/>
    <property type="molecule type" value="Genomic_DNA"/>
</dbReference>
<dbReference type="InterPro" id="IPR050834">
    <property type="entry name" value="Glycosyltransf_2"/>
</dbReference>
<dbReference type="Proteomes" id="UP000029738">
    <property type="component" value="Unassembled WGS sequence"/>
</dbReference>
<dbReference type="PANTHER" id="PTHR43685">
    <property type="entry name" value="GLYCOSYLTRANSFERASE"/>
    <property type="match status" value="1"/>
</dbReference>
<dbReference type="SUPFAM" id="SSF53448">
    <property type="entry name" value="Nucleotide-diphospho-sugar transferases"/>
    <property type="match status" value="1"/>
</dbReference>
<dbReference type="AlphaFoldDB" id="A0A0C1R4A3"/>
<feature type="domain" description="Glycosyltransferase 2-like" evidence="1">
    <location>
        <begin position="25"/>
        <end position="194"/>
    </location>
</feature>
<keyword evidence="4" id="KW-1185">Reference proteome</keyword>
<evidence type="ECO:0000313" key="2">
    <source>
        <dbReference type="EMBL" id="KAF3890970.1"/>
    </source>
</evidence>
<dbReference type="STRING" id="1479485.DA73_0218775"/>
<proteinExistence type="predicted"/>
<protein>
    <submittedName>
        <fullName evidence="3">Family 2 glycosyl transferase</fullName>
    </submittedName>
    <submittedName>
        <fullName evidence="2">Glycosyltransferase</fullName>
    </submittedName>
</protein>
<dbReference type="OrthoDB" id="5291101at2"/>
<dbReference type="PANTHER" id="PTHR43685:SF11">
    <property type="entry name" value="GLYCOSYLTRANSFERASE TAGX-RELATED"/>
    <property type="match status" value="1"/>
</dbReference>
<reference evidence="3" key="1">
    <citation type="journal article" date="2015" name="Genome Announc.">
        <title>Draft Genome Sequence of Tolypothrix boutellei Strain VB521301.</title>
        <authorList>
            <person name="Chandrababunaidu M.M."/>
            <person name="Singh D."/>
            <person name="Sen D."/>
            <person name="Bhan S."/>
            <person name="Das S."/>
            <person name="Gupta A."/>
            <person name="Adhikary S.P."/>
            <person name="Tripathy S."/>
        </authorList>
    </citation>
    <scope>NUCLEOTIDE SEQUENCE</scope>
    <source>
        <strain evidence="3">VB521301</strain>
    </source>
</reference>
<dbReference type="Pfam" id="PF00535">
    <property type="entry name" value="Glycos_transf_2"/>
    <property type="match status" value="1"/>
</dbReference>
<dbReference type="Gene3D" id="3.90.550.10">
    <property type="entry name" value="Spore Coat Polysaccharide Biosynthesis Protein SpsA, Chain A"/>
    <property type="match status" value="1"/>
</dbReference>
<dbReference type="EMBL" id="JHEG04000001">
    <property type="protein sequence ID" value="KAF3890970.1"/>
    <property type="molecule type" value="Genomic_DNA"/>
</dbReference>
<keyword evidence="3" id="KW-0808">Transferase</keyword>